<proteinExistence type="predicted"/>
<evidence type="ECO:0000313" key="1">
    <source>
        <dbReference type="EMBL" id="RIX27773.1"/>
    </source>
</evidence>
<keyword evidence="2" id="KW-1185">Reference proteome</keyword>
<dbReference type="RefSeq" id="WP_119482082.1">
    <property type="nucleotide sequence ID" value="NZ_QXTG01000002.1"/>
</dbReference>
<reference evidence="2" key="1">
    <citation type="submission" date="2018-09" db="EMBL/GenBank/DDBJ databases">
        <authorList>
            <person name="Kim I."/>
        </authorList>
    </citation>
    <scope>NUCLEOTIDE SEQUENCE [LARGE SCALE GENOMIC DNA]</scope>
    <source>
        <strain evidence="2">DD4a</strain>
    </source>
</reference>
<protein>
    <submittedName>
        <fullName evidence="1">Uncharacterized protein</fullName>
    </submittedName>
</protein>
<organism evidence="1 2">
    <name type="scientific">Amnibacterium setariae</name>
    <dbReference type="NCBI Taxonomy" id="2306585"/>
    <lineage>
        <taxon>Bacteria</taxon>
        <taxon>Bacillati</taxon>
        <taxon>Actinomycetota</taxon>
        <taxon>Actinomycetes</taxon>
        <taxon>Micrococcales</taxon>
        <taxon>Microbacteriaceae</taxon>
        <taxon>Amnibacterium</taxon>
    </lineage>
</organism>
<gene>
    <name evidence="1" type="ORF">D1781_09520</name>
</gene>
<dbReference type="EMBL" id="QXTG01000002">
    <property type="protein sequence ID" value="RIX27773.1"/>
    <property type="molecule type" value="Genomic_DNA"/>
</dbReference>
<dbReference type="OrthoDB" id="9870078at2"/>
<accession>A0A3A1TU58</accession>
<evidence type="ECO:0000313" key="2">
    <source>
        <dbReference type="Proteomes" id="UP000265742"/>
    </source>
</evidence>
<dbReference type="Proteomes" id="UP000265742">
    <property type="component" value="Unassembled WGS sequence"/>
</dbReference>
<comment type="caution">
    <text evidence="1">The sequence shown here is derived from an EMBL/GenBank/DDBJ whole genome shotgun (WGS) entry which is preliminary data.</text>
</comment>
<sequence>MAEDDLIAWERLRRDAARRGAFGALRTDVERRSADRERAVRLAADNLLDRALRRLRDGDEPAARTAVERALRLGEGDEGPLAVHLFVWDALRETALGDARDGWLDRVEAVRLEGAARREWFAALRALEGEGELDAADARRVRGLAGGTAGSHEPFVGVDAAARVDATTALLRALLRVVG</sequence>
<dbReference type="AlphaFoldDB" id="A0A3A1TU58"/>
<name>A0A3A1TU58_9MICO</name>